<organism evidence="2 3">
    <name type="scientific">Pisolithus microcarpus 441</name>
    <dbReference type="NCBI Taxonomy" id="765257"/>
    <lineage>
        <taxon>Eukaryota</taxon>
        <taxon>Fungi</taxon>
        <taxon>Dikarya</taxon>
        <taxon>Basidiomycota</taxon>
        <taxon>Agaricomycotina</taxon>
        <taxon>Agaricomycetes</taxon>
        <taxon>Agaricomycetidae</taxon>
        <taxon>Boletales</taxon>
        <taxon>Sclerodermatineae</taxon>
        <taxon>Pisolithaceae</taxon>
        <taxon>Pisolithus</taxon>
    </lineage>
</organism>
<protein>
    <submittedName>
        <fullName evidence="2">Uncharacterized protein</fullName>
    </submittedName>
</protein>
<proteinExistence type="predicted"/>
<gene>
    <name evidence="2" type="ORF">PISMIDRAFT_19990</name>
</gene>
<reference evidence="2 3" key="1">
    <citation type="submission" date="2014-04" db="EMBL/GenBank/DDBJ databases">
        <authorList>
            <consortium name="DOE Joint Genome Institute"/>
            <person name="Kuo A."/>
            <person name="Kohler A."/>
            <person name="Costa M.D."/>
            <person name="Nagy L.G."/>
            <person name="Floudas D."/>
            <person name="Copeland A."/>
            <person name="Barry K.W."/>
            <person name="Cichocki N."/>
            <person name="Veneault-Fourrey C."/>
            <person name="LaButti K."/>
            <person name="Lindquist E.A."/>
            <person name="Lipzen A."/>
            <person name="Lundell T."/>
            <person name="Morin E."/>
            <person name="Murat C."/>
            <person name="Sun H."/>
            <person name="Tunlid A."/>
            <person name="Henrissat B."/>
            <person name="Grigoriev I.V."/>
            <person name="Hibbett D.S."/>
            <person name="Martin F."/>
            <person name="Nordberg H.P."/>
            <person name="Cantor M.N."/>
            <person name="Hua S.X."/>
        </authorList>
    </citation>
    <scope>NUCLEOTIDE SEQUENCE [LARGE SCALE GENOMIC DNA]</scope>
    <source>
        <strain evidence="2 3">441</strain>
    </source>
</reference>
<dbReference type="Proteomes" id="UP000054018">
    <property type="component" value="Unassembled WGS sequence"/>
</dbReference>
<evidence type="ECO:0000313" key="2">
    <source>
        <dbReference type="EMBL" id="KIK10890.1"/>
    </source>
</evidence>
<dbReference type="EMBL" id="KN834375">
    <property type="protein sequence ID" value="KIK10890.1"/>
    <property type="molecule type" value="Genomic_DNA"/>
</dbReference>
<evidence type="ECO:0000313" key="3">
    <source>
        <dbReference type="Proteomes" id="UP000054018"/>
    </source>
</evidence>
<dbReference type="HOGENOM" id="CLU_3033313_0_0_1"/>
<accession>A0A0C9XF31</accession>
<name>A0A0C9XF31_9AGAM</name>
<reference evidence="3" key="2">
    <citation type="submission" date="2015-01" db="EMBL/GenBank/DDBJ databases">
        <title>Evolutionary Origins and Diversification of the Mycorrhizal Mutualists.</title>
        <authorList>
            <consortium name="DOE Joint Genome Institute"/>
            <consortium name="Mycorrhizal Genomics Consortium"/>
            <person name="Kohler A."/>
            <person name="Kuo A."/>
            <person name="Nagy L.G."/>
            <person name="Floudas D."/>
            <person name="Copeland A."/>
            <person name="Barry K.W."/>
            <person name="Cichocki N."/>
            <person name="Veneault-Fourrey C."/>
            <person name="LaButti K."/>
            <person name="Lindquist E.A."/>
            <person name="Lipzen A."/>
            <person name="Lundell T."/>
            <person name="Morin E."/>
            <person name="Murat C."/>
            <person name="Riley R."/>
            <person name="Ohm R."/>
            <person name="Sun H."/>
            <person name="Tunlid A."/>
            <person name="Henrissat B."/>
            <person name="Grigoriev I.V."/>
            <person name="Hibbett D.S."/>
            <person name="Martin F."/>
        </authorList>
    </citation>
    <scope>NUCLEOTIDE SEQUENCE [LARGE SCALE GENOMIC DNA]</scope>
    <source>
        <strain evidence="3">441</strain>
    </source>
</reference>
<keyword evidence="3" id="KW-1185">Reference proteome</keyword>
<feature type="region of interest" description="Disordered" evidence="1">
    <location>
        <begin position="24"/>
        <end position="55"/>
    </location>
</feature>
<sequence length="55" mass="5836">MSQVSRRPTSTLFPSVQEVCKMLSPEDPISAPTGCTIPTLQAEPQASDSSKASEL</sequence>
<evidence type="ECO:0000256" key="1">
    <source>
        <dbReference type="SAM" id="MobiDB-lite"/>
    </source>
</evidence>
<dbReference type="AlphaFoldDB" id="A0A0C9XF31"/>
<feature type="compositionally biased region" description="Polar residues" evidence="1">
    <location>
        <begin position="36"/>
        <end position="55"/>
    </location>
</feature>